<proteinExistence type="predicted"/>
<protein>
    <submittedName>
        <fullName evidence="2">Unnamed protein product</fullName>
    </submittedName>
</protein>
<organism evidence="2 3">
    <name type="scientific">Phytophthora lilii</name>
    <dbReference type="NCBI Taxonomy" id="2077276"/>
    <lineage>
        <taxon>Eukaryota</taxon>
        <taxon>Sar</taxon>
        <taxon>Stramenopiles</taxon>
        <taxon>Oomycota</taxon>
        <taxon>Peronosporomycetes</taxon>
        <taxon>Peronosporales</taxon>
        <taxon>Peronosporaceae</taxon>
        <taxon>Phytophthora</taxon>
    </lineage>
</organism>
<dbReference type="Proteomes" id="UP001165083">
    <property type="component" value="Unassembled WGS sequence"/>
</dbReference>
<accession>A0A9W6WH45</accession>
<comment type="caution">
    <text evidence="2">The sequence shown here is derived from an EMBL/GenBank/DDBJ whole genome shotgun (WGS) entry which is preliminary data.</text>
</comment>
<dbReference type="EMBL" id="BSXW01000127">
    <property type="protein sequence ID" value="GMF12632.1"/>
    <property type="molecule type" value="Genomic_DNA"/>
</dbReference>
<feature type="compositionally biased region" description="Polar residues" evidence="1">
    <location>
        <begin position="42"/>
        <end position="53"/>
    </location>
</feature>
<dbReference type="AlphaFoldDB" id="A0A9W6WH45"/>
<feature type="region of interest" description="Disordered" evidence="1">
    <location>
        <begin position="42"/>
        <end position="75"/>
    </location>
</feature>
<evidence type="ECO:0000313" key="3">
    <source>
        <dbReference type="Proteomes" id="UP001165083"/>
    </source>
</evidence>
<evidence type="ECO:0000313" key="2">
    <source>
        <dbReference type="EMBL" id="GMF12632.1"/>
    </source>
</evidence>
<evidence type="ECO:0000256" key="1">
    <source>
        <dbReference type="SAM" id="MobiDB-lite"/>
    </source>
</evidence>
<sequence length="98" mass="10940">MSWATTPWSARRTPLTTTTSITNRHYWVLTFATGKTELCDCDSNSGSSNQDSEMQNRDKSVETFMPGTVTPNTNKNSEMLTVTAKLLPPVTKRPQKTL</sequence>
<reference evidence="2" key="1">
    <citation type="submission" date="2023-04" db="EMBL/GenBank/DDBJ databases">
        <title>Phytophthora lilii NBRC 32176.</title>
        <authorList>
            <person name="Ichikawa N."/>
            <person name="Sato H."/>
            <person name="Tonouchi N."/>
        </authorList>
    </citation>
    <scope>NUCLEOTIDE SEQUENCE</scope>
    <source>
        <strain evidence="2">NBRC 32176</strain>
    </source>
</reference>
<gene>
    <name evidence="2" type="ORF">Plil01_000321300</name>
</gene>
<keyword evidence="3" id="KW-1185">Reference proteome</keyword>
<name>A0A9W6WH45_9STRA</name>